<proteinExistence type="predicted"/>
<dbReference type="EMBL" id="FCOI02000004">
    <property type="protein sequence ID" value="SAK53412.1"/>
    <property type="molecule type" value="Genomic_DNA"/>
</dbReference>
<accession>A0A158A6F2</accession>
<sequence>MPAAQATETKEAIEGFAISALDGHTFGTNGIGVRMNGKVRIGISHSITEDEISGAGSFVNRLSPDDLNEARKIHHLLCEIGERKDNAGTQHVESATVYSVTCLHGNDEVDFRGSIDDLPADLRDAAYRFYRRMYSTYLDGARADVKLDIVVDSIVRQKADLLVAVKFINSGDYDIGIKTPENLHLPNGIWINAKGQEKDDEWVAMLSGSRLQNKSEFPNEWTNIPARSAITFTILVVPKNKLKAGTYSLTASVVMGISSKEFPVNTMGLVDFHSDYKNPTKVTFDHDYPSTPQEWKAFEAHKAKEVSALPAGATVAEPGYYRMTSAFGTRSPFVTKLEDGQAAPKLDYAKWDQWQWEADLALPTICKPGEACSRDGRWVLRTMQWSPNPDDQTHAQYERRFQIGDPLPAFEVSNEAASKLYWEWLSA</sequence>
<evidence type="ECO:0000313" key="1">
    <source>
        <dbReference type="EMBL" id="SAK53412.1"/>
    </source>
</evidence>
<dbReference type="Proteomes" id="UP000054624">
    <property type="component" value="Unassembled WGS sequence"/>
</dbReference>
<dbReference type="STRING" id="1777137.AWB76_01852"/>
<gene>
    <name evidence="1" type="ORF">AWB76_01852</name>
</gene>
<evidence type="ECO:0000313" key="2">
    <source>
        <dbReference type="Proteomes" id="UP000054624"/>
    </source>
</evidence>
<keyword evidence="2" id="KW-1185">Reference proteome</keyword>
<name>A0A158A6F2_9BURK</name>
<protein>
    <submittedName>
        <fullName evidence="1">Uncharacterized protein</fullName>
    </submittedName>
</protein>
<reference evidence="2" key="1">
    <citation type="submission" date="2016-01" db="EMBL/GenBank/DDBJ databases">
        <authorList>
            <person name="Peeters Charlotte."/>
        </authorList>
    </citation>
    <scope>NUCLEOTIDE SEQUENCE [LARGE SCALE GENOMIC DNA]</scope>
</reference>
<dbReference type="RefSeq" id="WP_157696084.1">
    <property type="nucleotide sequence ID" value="NZ_FCOI02000004.1"/>
</dbReference>
<organism evidence="1 2">
    <name type="scientific">Caballeronia temeraria</name>
    <dbReference type="NCBI Taxonomy" id="1777137"/>
    <lineage>
        <taxon>Bacteria</taxon>
        <taxon>Pseudomonadati</taxon>
        <taxon>Pseudomonadota</taxon>
        <taxon>Betaproteobacteria</taxon>
        <taxon>Burkholderiales</taxon>
        <taxon>Burkholderiaceae</taxon>
        <taxon>Caballeronia</taxon>
    </lineage>
</organism>
<dbReference type="AlphaFoldDB" id="A0A158A6F2"/>
<dbReference type="OrthoDB" id="8978398at2"/>